<dbReference type="GO" id="GO:0005886">
    <property type="term" value="C:plasma membrane"/>
    <property type="evidence" value="ECO:0007669"/>
    <property type="project" value="TreeGrafter"/>
</dbReference>
<dbReference type="SUPFAM" id="SSF160246">
    <property type="entry name" value="EspE N-terminal domain-like"/>
    <property type="match status" value="1"/>
</dbReference>
<keyword evidence="2" id="KW-1185">Reference proteome</keyword>
<evidence type="ECO:0008006" key="3">
    <source>
        <dbReference type="Google" id="ProtNLM"/>
    </source>
</evidence>
<evidence type="ECO:0000313" key="1">
    <source>
        <dbReference type="EMBL" id="PTQ11791.1"/>
    </source>
</evidence>
<dbReference type="AlphaFoldDB" id="A0A2T5FZ00"/>
<protein>
    <recommendedName>
        <fullName evidence="3">Capsular biosynthesis protein</fullName>
    </recommendedName>
</protein>
<dbReference type="InterPro" id="IPR050445">
    <property type="entry name" value="Bact_polysacc_biosynth/exp"/>
</dbReference>
<organism evidence="1 2">
    <name type="scientific">Sphingomonas oleivorans</name>
    <dbReference type="NCBI Taxonomy" id="1735121"/>
    <lineage>
        <taxon>Bacteria</taxon>
        <taxon>Pseudomonadati</taxon>
        <taxon>Pseudomonadota</taxon>
        <taxon>Alphaproteobacteria</taxon>
        <taxon>Sphingomonadales</taxon>
        <taxon>Sphingomonadaceae</taxon>
        <taxon>Sphingomonas</taxon>
    </lineage>
</organism>
<dbReference type="EMBL" id="NWBU01000006">
    <property type="protein sequence ID" value="PTQ11791.1"/>
    <property type="molecule type" value="Genomic_DNA"/>
</dbReference>
<reference evidence="1 2" key="1">
    <citation type="submission" date="2017-09" db="EMBL/GenBank/DDBJ databases">
        <title>Sphingomonas panjinensis sp.nov., isolated from oil-contaminated soil.</title>
        <authorList>
            <person name="Wang L."/>
            <person name="Chen L."/>
        </authorList>
    </citation>
    <scope>NUCLEOTIDE SEQUENCE [LARGE SCALE GENOMIC DNA]</scope>
    <source>
        <strain evidence="1 2">FW-11</strain>
    </source>
</reference>
<sequence length="295" mass="31070">MRSSESDVATGFAAAEIRYGTGRPKIGAILLEMGALNESQVAAVLARQAQSNGELFGQAAISLGFTNLERVRRALEQQQRFQVLPAGDGSVDPLVVAAFNPSDPLSREARSLRAMISASRRADGSLPKSIALVGVDAAAETAILSANLGVACAQAGYRTLLVDTNIDQPVQHNLFRLSNRSGVSSMLSVDGDHRGMIQPSAVRGLSLITAGPAVPNTTELFDSKRLFVRLRLLSEGFDVLLIDASQSNGSMISFDGADAALIAVRQDRSSLDDMKKLACSISSSGTIILGSIIID</sequence>
<dbReference type="Gene3D" id="3.40.50.300">
    <property type="entry name" value="P-loop containing nucleotide triphosphate hydrolases"/>
    <property type="match status" value="1"/>
</dbReference>
<accession>A0A2T5FZ00</accession>
<dbReference type="Proteomes" id="UP000244162">
    <property type="component" value="Unassembled WGS sequence"/>
</dbReference>
<comment type="caution">
    <text evidence="1">The sequence shown here is derived from an EMBL/GenBank/DDBJ whole genome shotgun (WGS) entry which is preliminary data.</text>
</comment>
<dbReference type="PANTHER" id="PTHR32309">
    <property type="entry name" value="TYROSINE-PROTEIN KINASE"/>
    <property type="match status" value="1"/>
</dbReference>
<name>A0A2T5FZ00_9SPHN</name>
<dbReference type="SUPFAM" id="SSF52540">
    <property type="entry name" value="P-loop containing nucleoside triphosphate hydrolases"/>
    <property type="match status" value="1"/>
</dbReference>
<dbReference type="InterPro" id="IPR037257">
    <property type="entry name" value="T2SS_E_N_sf"/>
</dbReference>
<dbReference type="PANTHER" id="PTHR32309:SF13">
    <property type="entry name" value="FERRIC ENTEROBACTIN TRANSPORT PROTEIN FEPE"/>
    <property type="match status" value="1"/>
</dbReference>
<evidence type="ECO:0000313" key="2">
    <source>
        <dbReference type="Proteomes" id="UP000244162"/>
    </source>
</evidence>
<proteinExistence type="predicted"/>
<dbReference type="GO" id="GO:0004713">
    <property type="term" value="F:protein tyrosine kinase activity"/>
    <property type="evidence" value="ECO:0007669"/>
    <property type="project" value="TreeGrafter"/>
</dbReference>
<dbReference type="InterPro" id="IPR027417">
    <property type="entry name" value="P-loop_NTPase"/>
</dbReference>
<gene>
    <name evidence="1" type="ORF">CLG96_07640</name>
</gene>